<dbReference type="EMBL" id="QEWR01000002">
    <property type="protein sequence ID" value="PWD84999.1"/>
    <property type="molecule type" value="Genomic_DNA"/>
</dbReference>
<evidence type="ECO:0000256" key="2">
    <source>
        <dbReference type="ARBA" id="ARBA00012438"/>
    </source>
</evidence>
<dbReference type="GO" id="GO:0004673">
    <property type="term" value="F:protein histidine kinase activity"/>
    <property type="evidence" value="ECO:0007669"/>
    <property type="project" value="UniProtKB-EC"/>
</dbReference>
<dbReference type="Gene3D" id="1.10.260.40">
    <property type="entry name" value="lambda repressor-like DNA-binding domains"/>
    <property type="match status" value="1"/>
</dbReference>
<dbReference type="AlphaFoldDB" id="A0A2U2AP60"/>
<organism evidence="8 9">
    <name type="scientific">Ignatzschineria indica</name>
    <dbReference type="NCBI Taxonomy" id="472583"/>
    <lineage>
        <taxon>Bacteria</taxon>
        <taxon>Pseudomonadati</taxon>
        <taxon>Pseudomonadota</taxon>
        <taxon>Gammaproteobacteria</taxon>
        <taxon>Cardiobacteriales</taxon>
        <taxon>Ignatzschineriaceae</taxon>
        <taxon>Ignatzschineria</taxon>
    </lineage>
</organism>
<dbReference type="RefSeq" id="WP_109236082.1">
    <property type="nucleotide sequence ID" value="NZ_BMXZ01000001.1"/>
</dbReference>
<dbReference type="InterPro" id="IPR035965">
    <property type="entry name" value="PAS-like_dom_sf"/>
</dbReference>
<dbReference type="GO" id="GO:0003677">
    <property type="term" value="F:DNA binding"/>
    <property type="evidence" value="ECO:0007669"/>
    <property type="project" value="InterPro"/>
</dbReference>
<feature type="domain" description="PAC" evidence="6">
    <location>
        <begin position="153"/>
        <end position="206"/>
    </location>
</feature>
<accession>A0A2U2AP60</accession>
<dbReference type="Pfam" id="PF01381">
    <property type="entry name" value="HTH_3"/>
    <property type="match status" value="1"/>
</dbReference>
<evidence type="ECO:0000259" key="7">
    <source>
        <dbReference type="PROSITE" id="PS50943"/>
    </source>
</evidence>
<dbReference type="InterPro" id="IPR001387">
    <property type="entry name" value="Cro/C1-type_HTH"/>
</dbReference>
<dbReference type="Pfam" id="PF08447">
    <property type="entry name" value="PAS_3"/>
    <property type="match status" value="1"/>
</dbReference>
<dbReference type="InterPro" id="IPR000700">
    <property type="entry name" value="PAS-assoc_C"/>
</dbReference>
<sequence>MSKAAETFGDRLITLLKKKKLSQRKVSEALGISRTAVNKWTKGGMIDENNLDRLAQFLQVDKIWLKYGEYLSSEKEEPSLTLGRHINDFYLHESTEIVTWEWDIVTGEVFYSDNVEQVYGIPIRSNHDFLSLMNEESRDKMLLEYEKIIQQGGAHEIDFKIYQNGEYRWIRSRAAGIKGHNNKVTKIVGISLDNTERKRDEIALKQQKSFLSFLLKNQTALTVFMDCKGEVLVSNCNDKKISFLKIQSYLYQLAMEKETALKEICEKGSGVIEFQGKRLALQAGRDYADRLFLMLQTDSDEFC</sequence>
<protein>
    <recommendedName>
        <fullName evidence="2">histidine kinase</fullName>
        <ecNumber evidence="2">2.7.13.3</ecNumber>
    </recommendedName>
</protein>
<dbReference type="EC" id="2.7.13.3" evidence="2"/>
<dbReference type="Proteomes" id="UP000244948">
    <property type="component" value="Unassembled WGS sequence"/>
</dbReference>
<dbReference type="InterPro" id="IPR052162">
    <property type="entry name" value="Sensor_kinase/Photoreceptor"/>
</dbReference>
<keyword evidence="3" id="KW-0597">Phosphoprotein</keyword>
<evidence type="ECO:0000313" key="9">
    <source>
        <dbReference type="Proteomes" id="UP000244948"/>
    </source>
</evidence>
<keyword evidence="5" id="KW-0418">Kinase</keyword>
<feature type="domain" description="HTH cro/C1-type" evidence="7">
    <location>
        <begin position="12"/>
        <end position="65"/>
    </location>
</feature>
<evidence type="ECO:0000256" key="4">
    <source>
        <dbReference type="ARBA" id="ARBA00022679"/>
    </source>
</evidence>
<evidence type="ECO:0000256" key="3">
    <source>
        <dbReference type="ARBA" id="ARBA00022553"/>
    </source>
</evidence>
<dbReference type="SMART" id="SM00530">
    <property type="entry name" value="HTH_XRE"/>
    <property type="match status" value="1"/>
</dbReference>
<keyword evidence="4" id="KW-0808">Transferase</keyword>
<dbReference type="SUPFAM" id="SSF55785">
    <property type="entry name" value="PYP-like sensor domain (PAS domain)"/>
    <property type="match status" value="1"/>
</dbReference>
<gene>
    <name evidence="8" type="ORF">DC082_05625</name>
</gene>
<dbReference type="PANTHER" id="PTHR43304:SF1">
    <property type="entry name" value="PAC DOMAIN-CONTAINING PROTEIN"/>
    <property type="match status" value="1"/>
</dbReference>
<comment type="caution">
    <text evidence="8">The sequence shown here is derived from an EMBL/GenBank/DDBJ whole genome shotgun (WGS) entry which is preliminary data.</text>
</comment>
<dbReference type="PROSITE" id="PS50113">
    <property type="entry name" value="PAC"/>
    <property type="match status" value="1"/>
</dbReference>
<dbReference type="InterPro" id="IPR013655">
    <property type="entry name" value="PAS_fold_3"/>
</dbReference>
<proteinExistence type="predicted"/>
<dbReference type="PROSITE" id="PS50943">
    <property type="entry name" value="HTH_CROC1"/>
    <property type="match status" value="1"/>
</dbReference>
<evidence type="ECO:0000256" key="1">
    <source>
        <dbReference type="ARBA" id="ARBA00000085"/>
    </source>
</evidence>
<reference evidence="8 9" key="1">
    <citation type="journal article" date="2018" name="Genome Announc.">
        <title>Ignatzschineria cameli sp. nov., isolated from necrotic foot tissue of dromedaries (Camelus dromedarius) and associated maggots (Wohlfahrtia species) in Dubai.</title>
        <authorList>
            <person name="Tsang C.C."/>
            <person name="Tang J.Y."/>
            <person name="Fong J.Y."/>
            <person name="Kinne J."/>
            <person name="Lee H.H."/>
            <person name="Joseph M."/>
            <person name="Jose S."/>
            <person name="Schuster R.K."/>
            <person name="Tang Y."/>
            <person name="Sivakumar S."/>
            <person name="Chen J.H."/>
            <person name="Teng J.L."/>
            <person name="Lau S.K."/>
            <person name="Wernery U."/>
            <person name="Woo P.C."/>
        </authorList>
    </citation>
    <scope>NUCLEOTIDE SEQUENCE [LARGE SCALE GENOMIC DNA]</scope>
    <source>
        <strain evidence="8 9">KCTC 22643</strain>
    </source>
</reference>
<name>A0A2U2AP60_9GAMM</name>
<dbReference type="SUPFAM" id="SSF47413">
    <property type="entry name" value="lambda repressor-like DNA-binding domains"/>
    <property type="match status" value="1"/>
</dbReference>
<dbReference type="InterPro" id="IPR010982">
    <property type="entry name" value="Lambda_DNA-bd_dom_sf"/>
</dbReference>
<evidence type="ECO:0000256" key="5">
    <source>
        <dbReference type="ARBA" id="ARBA00022777"/>
    </source>
</evidence>
<comment type="catalytic activity">
    <reaction evidence="1">
        <text>ATP + protein L-histidine = ADP + protein N-phospho-L-histidine.</text>
        <dbReference type="EC" id="2.7.13.3"/>
    </reaction>
</comment>
<dbReference type="PANTHER" id="PTHR43304">
    <property type="entry name" value="PHYTOCHROME-LIKE PROTEIN CPH1"/>
    <property type="match status" value="1"/>
</dbReference>
<dbReference type="CDD" id="cd00093">
    <property type="entry name" value="HTH_XRE"/>
    <property type="match status" value="1"/>
</dbReference>
<keyword evidence="9" id="KW-1185">Reference proteome</keyword>
<evidence type="ECO:0000259" key="6">
    <source>
        <dbReference type="PROSITE" id="PS50113"/>
    </source>
</evidence>
<evidence type="ECO:0000313" key="8">
    <source>
        <dbReference type="EMBL" id="PWD84999.1"/>
    </source>
</evidence>
<dbReference type="Gene3D" id="3.30.450.20">
    <property type="entry name" value="PAS domain"/>
    <property type="match status" value="1"/>
</dbReference>